<dbReference type="Proteomes" id="UP001156140">
    <property type="component" value="Unassembled WGS sequence"/>
</dbReference>
<dbReference type="GO" id="GO:0070043">
    <property type="term" value="F:rRNA (guanine-N7-)-methyltransferase activity"/>
    <property type="evidence" value="ECO:0007669"/>
    <property type="project" value="UniProtKB-UniRule"/>
</dbReference>
<dbReference type="RefSeq" id="WP_281736546.1">
    <property type="nucleotide sequence ID" value="NZ_JAKETQ010000002.1"/>
</dbReference>
<keyword evidence="3 6" id="KW-0489">Methyltransferase</keyword>
<dbReference type="PANTHER" id="PTHR31760:SF0">
    <property type="entry name" value="S-ADENOSYL-L-METHIONINE-DEPENDENT METHYLTRANSFERASES SUPERFAMILY PROTEIN"/>
    <property type="match status" value="1"/>
</dbReference>
<dbReference type="EMBL" id="JALAZD010000002">
    <property type="protein sequence ID" value="MCI0128355.1"/>
    <property type="molecule type" value="Genomic_DNA"/>
</dbReference>
<evidence type="ECO:0000256" key="6">
    <source>
        <dbReference type="HAMAP-Rule" id="MF_00074"/>
    </source>
</evidence>
<dbReference type="AlphaFoldDB" id="A0AA41QP04"/>
<comment type="caution">
    <text evidence="7">The sequence shown here is derived from an EMBL/GenBank/DDBJ whole genome shotgun (WGS) entry which is preliminary data.</text>
</comment>
<dbReference type="Pfam" id="PF02527">
    <property type="entry name" value="GidB"/>
    <property type="match status" value="1"/>
</dbReference>
<keyword evidence="2 6" id="KW-0698">rRNA processing</keyword>
<protein>
    <recommendedName>
        <fullName evidence="6">Ribosomal RNA small subunit methyltransferase G</fullName>
        <ecNumber evidence="6">2.1.1.170</ecNumber>
    </recommendedName>
    <alternativeName>
        <fullName evidence="6">16S rRNA 7-methylguanosine methyltransferase</fullName>
        <shortName evidence="6">16S rRNA m7G methyltransferase</shortName>
    </alternativeName>
</protein>
<gene>
    <name evidence="6 7" type="primary">rsmG</name>
    <name evidence="7" type="ORF">ML536_16110</name>
</gene>
<dbReference type="HAMAP" id="MF_00074">
    <property type="entry name" value="16SrRNA_methyltr_G"/>
    <property type="match status" value="1"/>
</dbReference>
<keyword evidence="8" id="KW-1185">Reference proteome</keyword>
<comment type="similarity">
    <text evidence="6">Belongs to the methyltransferase superfamily. RNA methyltransferase RsmG family.</text>
</comment>
<comment type="function">
    <text evidence="6">Specifically methylates the N7 position of guanine in position 527 of 16S rRNA.</text>
</comment>
<dbReference type="Gene3D" id="3.40.50.150">
    <property type="entry name" value="Vaccinia Virus protein VP39"/>
    <property type="match status" value="1"/>
</dbReference>
<reference evidence="7" key="1">
    <citation type="submission" date="2022-03" db="EMBL/GenBank/DDBJ databases">
        <title>The complete genome sequence of a Methyloterrigena soli.</title>
        <authorList>
            <person name="Zi Z."/>
        </authorList>
    </citation>
    <scope>NUCLEOTIDE SEQUENCE</scope>
    <source>
        <strain evidence="7">M48</strain>
    </source>
</reference>
<feature type="binding site" evidence="6">
    <location>
        <position position="147"/>
    </location>
    <ligand>
        <name>S-adenosyl-L-methionine</name>
        <dbReference type="ChEBI" id="CHEBI:59789"/>
    </ligand>
</feature>
<evidence type="ECO:0000313" key="7">
    <source>
        <dbReference type="EMBL" id="MCI0128355.1"/>
    </source>
</evidence>
<dbReference type="NCBIfam" id="TIGR00138">
    <property type="entry name" value="rsmG_gidB"/>
    <property type="match status" value="1"/>
</dbReference>
<proteinExistence type="inferred from homology"/>
<evidence type="ECO:0000256" key="1">
    <source>
        <dbReference type="ARBA" id="ARBA00022490"/>
    </source>
</evidence>
<dbReference type="PANTHER" id="PTHR31760">
    <property type="entry name" value="S-ADENOSYL-L-METHIONINE-DEPENDENT METHYLTRANSFERASES SUPERFAMILY PROTEIN"/>
    <property type="match status" value="1"/>
</dbReference>
<feature type="binding site" evidence="6">
    <location>
        <begin position="103"/>
        <end position="105"/>
    </location>
    <ligand>
        <name>S-adenosyl-L-methionine</name>
        <dbReference type="ChEBI" id="CHEBI:59789"/>
    </ligand>
</feature>
<name>A0AA41QP04_9HYPH</name>
<feature type="binding site" evidence="6">
    <location>
        <position position="79"/>
    </location>
    <ligand>
        <name>S-adenosyl-L-methionine</name>
        <dbReference type="ChEBI" id="CHEBI:59789"/>
    </ligand>
</feature>
<evidence type="ECO:0000256" key="3">
    <source>
        <dbReference type="ARBA" id="ARBA00022603"/>
    </source>
</evidence>
<feature type="binding site" evidence="6">
    <location>
        <begin position="130"/>
        <end position="131"/>
    </location>
    <ligand>
        <name>S-adenosyl-L-methionine</name>
        <dbReference type="ChEBI" id="CHEBI:59789"/>
    </ligand>
</feature>
<evidence type="ECO:0000256" key="5">
    <source>
        <dbReference type="ARBA" id="ARBA00022691"/>
    </source>
</evidence>
<evidence type="ECO:0000256" key="2">
    <source>
        <dbReference type="ARBA" id="ARBA00022552"/>
    </source>
</evidence>
<dbReference type="InterPro" id="IPR029063">
    <property type="entry name" value="SAM-dependent_MTases_sf"/>
</dbReference>
<evidence type="ECO:0000313" key="8">
    <source>
        <dbReference type="Proteomes" id="UP001156140"/>
    </source>
</evidence>
<comment type="catalytic activity">
    <reaction evidence="6">
        <text>guanosine(527) in 16S rRNA + S-adenosyl-L-methionine = N(7)-methylguanosine(527) in 16S rRNA + S-adenosyl-L-homocysteine</text>
        <dbReference type="Rhea" id="RHEA:42732"/>
        <dbReference type="Rhea" id="RHEA-COMP:10209"/>
        <dbReference type="Rhea" id="RHEA-COMP:10210"/>
        <dbReference type="ChEBI" id="CHEBI:57856"/>
        <dbReference type="ChEBI" id="CHEBI:59789"/>
        <dbReference type="ChEBI" id="CHEBI:74269"/>
        <dbReference type="ChEBI" id="CHEBI:74480"/>
        <dbReference type="EC" id="2.1.1.170"/>
    </reaction>
</comment>
<dbReference type="InterPro" id="IPR003682">
    <property type="entry name" value="rRNA_ssu_MeTfrase_G"/>
</dbReference>
<dbReference type="EC" id="2.1.1.170" evidence="6"/>
<feature type="binding site" evidence="6">
    <location>
        <position position="84"/>
    </location>
    <ligand>
        <name>S-adenosyl-L-methionine</name>
        <dbReference type="ChEBI" id="CHEBI:59789"/>
    </ligand>
</feature>
<keyword evidence="4 6" id="KW-0808">Transferase</keyword>
<comment type="subcellular location">
    <subcellularLocation>
        <location evidence="6">Cytoplasm</location>
    </subcellularLocation>
</comment>
<organism evidence="7 8">
    <name type="scientific">Paradevosia shaoguanensis</name>
    <dbReference type="NCBI Taxonomy" id="1335043"/>
    <lineage>
        <taxon>Bacteria</taxon>
        <taxon>Pseudomonadati</taxon>
        <taxon>Pseudomonadota</taxon>
        <taxon>Alphaproteobacteria</taxon>
        <taxon>Hyphomicrobiales</taxon>
        <taxon>Devosiaceae</taxon>
        <taxon>Paradevosia</taxon>
    </lineage>
</organism>
<accession>A0AA41QP04</accession>
<evidence type="ECO:0000256" key="4">
    <source>
        <dbReference type="ARBA" id="ARBA00022679"/>
    </source>
</evidence>
<keyword evidence="5 6" id="KW-0949">S-adenosyl-L-methionine</keyword>
<dbReference type="GO" id="GO:0005829">
    <property type="term" value="C:cytosol"/>
    <property type="evidence" value="ECO:0007669"/>
    <property type="project" value="TreeGrafter"/>
</dbReference>
<keyword evidence="1 6" id="KW-0963">Cytoplasm</keyword>
<dbReference type="SUPFAM" id="SSF53335">
    <property type="entry name" value="S-adenosyl-L-methionine-dependent methyltransferases"/>
    <property type="match status" value="1"/>
</dbReference>
<sequence length="216" mass="24285">MTSPEAVAAVKPYADFLTRDVESVAKDLESYADLLRKWQRIQNLVSRETLTELWSRHMADSLQALTKIAEKDSKFIDLGSGGGFPAIPLATALKGRVRYLLVEPTQRKVSFLRTVARELGLDTKVESRRIEQIDPRETFVPDVVTSRALANLETLCGLMLPFFGPNTRAILHKGREHVEEIEQASTRYAFNVLVTRSDTDANGVLLELSNLSRKDR</sequence>